<sequence>MGQLYNLRNLWLNNNEITELPESIGQLHNLRILSLSNKGT</sequence>
<dbReference type="InterPro" id="IPR003591">
    <property type="entry name" value="Leu-rich_rpt_typical-subtyp"/>
</dbReference>
<dbReference type="SUPFAM" id="SSF52075">
    <property type="entry name" value="Outer arm dynein light chain 1"/>
    <property type="match status" value="1"/>
</dbReference>
<dbReference type="InterPro" id="IPR001611">
    <property type="entry name" value="Leu-rich_rpt"/>
</dbReference>
<dbReference type="AlphaFoldDB" id="A0A6C0CBZ2"/>
<dbReference type="SMART" id="SM00369">
    <property type="entry name" value="LRR_TYP"/>
    <property type="match status" value="1"/>
</dbReference>
<evidence type="ECO:0008006" key="4">
    <source>
        <dbReference type="Google" id="ProtNLM"/>
    </source>
</evidence>
<dbReference type="Pfam" id="PF12799">
    <property type="entry name" value="LRR_4"/>
    <property type="match status" value="1"/>
</dbReference>
<proteinExistence type="predicted"/>
<protein>
    <recommendedName>
        <fullName evidence="4">Leucine-rich repeat domain-containing protein</fullName>
    </recommendedName>
</protein>
<evidence type="ECO:0000256" key="1">
    <source>
        <dbReference type="ARBA" id="ARBA00022614"/>
    </source>
</evidence>
<reference evidence="3" key="1">
    <citation type="journal article" date="2020" name="Nature">
        <title>Giant virus diversity and host interactions through global metagenomics.</title>
        <authorList>
            <person name="Schulz F."/>
            <person name="Roux S."/>
            <person name="Paez-Espino D."/>
            <person name="Jungbluth S."/>
            <person name="Walsh D.A."/>
            <person name="Denef V.J."/>
            <person name="McMahon K.D."/>
            <person name="Konstantinidis K.T."/>
            <person name="Eloe-Fadrosh E.A."/>
            <person name="Kyrpides N.C."/>
            <person name="Woyke T."/>
        </authorList>
    </citation>
    <scope>NUCLEOTIDE SEQUENCE</scope>
    <source>
        <strain evidence="3">GVMAG-M-3300020192-26</strain>
    </source>
</reference>
<dbReference type="InterPro" id="IPR025875">
    <property type="entry name" value="Leu-rich_rpt_4"/>
</dbReference>
<dbReference type="Gene3D" id="3.80.10.10">
    <property type="entry name" value="Ribonuclease Inhibitor"/>
    <property type="match status" value="1"/>
</dbReference>
<organism evidence="3">
    <name type="scientific">viral metagenome</name>
    <dbReference type="NCBI Taxonomy" id="1070528"/>
    <lineage>
        <taxon>unclassified sequences</taxon>
        <taxon>metagenomes</taxon>
        <taxon>organismal metagenomes</taxon>
    </lineage>
</organism>
<dbReference type="InterPro" id="IPR032675">
    <property type="entry name" value="LRR_dom_sf"/>
</dbReference>
<dbReference type="EMBL" id="MN739365">
    <property type="protein sequence ID" value="QHT01189.1"/>
    <property type="molecule type" value="Genomic_DNA"/>
</dbReference>
<keyword evidence="1" id="KW-0433">Leucine-rich repeat</keyword>
<evidence type="ECO:0000256" key="2">
    <source>
        <dbReference type="ARBA" id="ARBA00022737"/>
    </source>
</evidence>
<name>A0A6C0CBZ2_9ZZZZ</name>
<keyword evidence="2" id="KW-0677">Repeat</keyword>
<dbReference type="PROSITE" id="PS51450">
    <property type="entry name" value="LRR"/>
    <property type="match status" value="1"/>
</dbReference>
<evidence type="ECO:0000313" key="3">
    <source>
        <dbReference type="EMBL" id="QHT01189.1"/>
    </source>
</evidence>
<accession>A0A6C0CBZ2</accession>